<feature type="site" description="Interaction with the cone snail toxin Con-ikot-ikot" evidence="18">
    <location>
        <position position="716"/>
    </location>
</feature>
<evidence type="ECO:0000256" key="7">
    <source>
        <dbReference type="ARBA" id="ARBA00023018"/>
    </source>
</evidence>
<accession>A0A9D4P6R4</accession>
<keyword evidence="6 20" id="KW-1133">Transmembrane helix</keyword>
<dbReference type="SUPFAM" id="SSF53850">
    <property type="entry name" value="Periplasmic binding protein-like II"/>
    <property type="match status" value="1"/>
</dbReference>
<evidence type="ECO:0000256" key="15">
    <source>
        <dbReference type="ARBA" id="ARBA00034104"/>
    </source>
</evidence>
<dbReference type="PRINTS" id="PR00177">
    <property type="entry name" value="NMDARECEPTOR"/>
</dbReference>
<evidence type="ECO:0000256" key="14">
    <source>
        <dbReference type="ARBA" id="ARBA00023303"/>
    </source>
</evidence>
<feature type="transmembrane region" description="Helical" evidence="20">
    <location>
        <begin position="656"/>
        <end position="680"/>
    </location>
</feature>
<evidence type="ECO:0000256" key="19">
    <source>
        <dbReference type="PIRSR" id="PIRSR601508-3"/>
    </source>
</evidence>
<feature type="binding site" evidence="17">
    <location>
        <position position="710"/>
    </location>
    <ligand>
        <name>L-glutamate</name>
        <dbReference type="ChEBI" id="CHEBI:29985"/>
    </ligand>
</feature>
<dbReference type="InterPro" id="IPR028082">
    <property type="entry name" value="Peripla_BP_I"/>
</dbReference>
<dbReference type="Pfam" id="PF00060">
    <property type="entry name" value="Lig_chan"/>
    <property type="match status" value="1"/>
</dbReference>
<dbReference type="SUPFAM" id="SSF53822">
    <property type="entry name" value="Periplasmic binding protein-like I"/>
    <property type="match status" value="1"/>
</dbReference>
<dbReference type="FunFam" id="2.70.170.10:FF:000028">
    <property type="entry name" value="AcetylCholine Receptor"/>
    <property type="match status" value="1"/>
</dbReference>
<gene>
    <name evidence="23" type="ORF">HUG17_0676</name>
</gene>
<evidence type="ECO:0000256" key="13">
    <source>
        <dbReference type="ARBA" id="ARBA00023286"/>
    </source>
</evidence>
<evidence type="ECO:0000256" key="18">
    <source>
        <dbReference type="PIRSR" id="PIRSR601508-2"/>
    </source>
</evidence>
<feature type="transmembrane region" description="Helical" evidence="20">
    <location>
        <begin position="1088"/>
        <end position="1110"/>
    </location>
</feature>
<name>A0A9D4P6R4_DERFA</name>
<dbReference type="FunFam" id="3.40.190.10:FF:000060">
    <property type="entry name" value="Glutamate receptor ionotropic, kainate 1"/>
    <property type="match status" value="1"/>
</dbReference>
<keyword evidence="14" id="KW-0407">Ion channel</keyword>
<dbReference type="FunFam" id="1.10.287.70:FF:000064">
    <property type="entry name" value="Glutamate receptor ionotropic, kainate"/>
    <property type="match status" value="1"/>
</dbReference>
<keyword evidence="5" id="KW-0732">Signal</keyword>
<dbReference type="InterPro" id="IPR001320">
    <property type="entry name" value="Iontro_rcpt_C"/>
</dbReference>
<dbReference type="FunFam" id="3.40.190.10:FF:000024">
    <property type="entry name" value="Glutamate receptor, ionotropic, delta 1"/>
    <property type="match status" value="1"/>
</dbReference>
<dbReference type="Gene3D" id="2.70.170.10">
    <property type="entry name" value="Neurotransmitter-gated ion-channel ligand-binding domain"/>
    <property type="match status" value="1"/>
</dbReference>
<evidence type="ECO:0000256" key="5">
    <source>
        <dbReference type="ARBA" id="ARBA00022729"/>
    </source>
</evidence>
<evidence type="ECO:0000256" key="9">
    <source>
        <dbReference type="ARBA" id="ARBA00023136"/>
    </source>
</evidence>
<comment type="similarity">
    <text evidence="1">Belongs to the glutamate-gated ion channel (TC 1.A.10.1) family.</text>
</comment>
<dbReference type="AlphaFoldDB" id="A0A9D4P6R4"/>
<evidence type="ECO:0000259" key="22">
    <source>
        <dbReference type="SMART" id="SM00918"/>
    </source>
</evidence>
<evidence type="ECO:0000259" key="21">
    <source>
        <dbReference type="SMART" id="SM00079"/>
    </source>
</evidence>
<feature type="transmembrane region" description="Helical" evidence="20">
    <location>
        <begin position="583"/>
        <end position="602"/>
    </location>
</feature>
<dbReference type="Pfam" id="PF02931">
    <property type="entry name" value="Neur_chan_LBD"/>
    <property type="match status" value="1"/>
</dbReference>
<dbReference type="InterPro" id="IPR036734">
    <property type="entry name" value="Neur_chan_lig-bd_sf"/>
</dbReference>
<dbReference type="Gene3D" id="1.10.287.70">
    <property type="match status" value="1"/>
</dbReference>
<feature type="domain" description="Ionotropic glutamate receptor L-glutamate and glycine-binding" evidence="22">
    <location>
        <begin position="471"/>
        <end position="527"/>
    </location>
</feature>
<keyword evidence="12" id="KW-0628">Postsynaptic cell membrane</keyword>
<feature type="binding site" evidence="17">
    <location>
        <position position="711"/>
    </location>
    <ligand>
        <name>L-glutamate</name>
        <dbReference type="ChEBI" id="CHEBI:29985"/>
    </ligand>
</feature>
<evidence type="ECO:0000256" key="4">
    <source>
        <dbReference type="ARBA" id="ARBA00022692"/>
    </source>
</evidence>
<feature type="binding site" evidence="17">
    <location>
        <position position="538"/>
    </location>
    <ligand>
        <name>L-glutamate</name>
        <dbReference type="ChEBI" id="CHEBI:29985"/>
    </ligand>
</feature>
<dbReference type="SUPFAM" id="SSF63712">
    <property type="entry name" value="Nicotinic receptor ligand binding domain-like"/>
    <property type="match status" value="1"/>
</dbReference>
<evidence type="ECO:0000313" key="23">
    <source>
        <dbReference type="EMBL" id="KAH7645138.1"/>
    </source>
</evidence>
<dbReference type="SUPFAM" id="SSF81324">
    <property type="entry name" value="Voltage-gated potassium channels"/>
    <property type="match status" value="1"/>
</dbReference>
<dbReference type="SMART" id="SM00918">
    <property type="entry name" value="Lig_chan-Glu_bd"/>
    <property type="match status" value="1"/>
</dbReference>
<dbReference type="Gene3D" id="3.40.50.2300">
    <property type="match status" value="2"/>
</dbReference>
<keyword evidence="8" id="KW-0406">Ion transport</keyword>
<dbReference type="Pfam" id="PF01094">
    <property type="entry name" value="ANF_receptor"/>
    <property type="match status" value="1"/>
</dbReference>
<feature type="domain" description="Ionotropic glutamate receptor C-terminal" evidence="21">
    <location>
        <begin position="445"/>
        <end position="821"/>
    </location>
</feature>
<feature type="site" description="Crucial to convey clamshell closure to channel opening" evidence="18">
    <location>
        <position position="689"/>
    </location>
</feature>
<feature type="transmembrane region" description="Helical" evidence="20">
    <location>
        <begin position="1122"/>
        <end position="1144"/>
    </location>
</feature>
<dbReference type="PANTHER" id="PTHR18966">
    <property type="entry name" value="IONOTROPIC GLUTAMATE RECEPTOR"/>
    <property type="match status" value="1"/>
</dbReference>
<dbReference type="InterPro" id="IPR001828">
    <property type="entry name" value="ANF_lig-bd_rcpt"/>
</dbReference>
<feature type="binding site" evidence="17">
    <location>
        <position position="758"/>
    </location>
    <ligand>
        <name>L-glutamate</name>
        <dbReference type="ChEBI" id="CHEBI:29985"/>
    </ligand>
</feature>
<dbReference type="SMART" id="SM00079">
    <property type="entry name" value="PBPe"/>
    <property type="match status" value="1"/>
</dbReference>
<dbReference type="InterPro" id="IPR019594">
    <property type="entry name" value="Glu/Gly-bd"/>
</dbReference>
<evidence type="ECO:0000256" key="20">
    <source>
        <dbReference type="SAM" id="Phobius"/>
    </source>
</evidence>
<evidence type="ECO:0000256" key="17">
    <source>
        <dbReference type="PIRSR" id="PIRSR601508-1"/>
    </source>
</evidence>
<keyword evidence="2" id="KW-0813">Transport</keyword>
<keyword evidence="10 23" id="KW-0675">Receptor</keyword>
<evidence type="ECO:0000256" key="6">
    <source>
        <dbReference type="ARBA" id="ARBA00022989"/>
    </source>
</evidence>
<comment type="subcellular location">
    <subcellularLocation>
        <location evidence="15">Postsynaptic cell membrane</location>
        <topology evidence="15">Multi-pass membrane protein</topology>
    </subcellularLocation>
</comment>
<dbReference type="CDD" id="cd18989">
    <property type="entry name" value="LGIC_ECD_cation"/>
    <property type="match status" value="1"/>
</dbReference>
<protein>
    <recommendedName>
        <fullName evidence="16">Glutamate receptor 1</fullName>
    </recommendedName>
</protein>
<evidence type="ECO:0000256" key="11">
    <source>
        <dbReference type="ARBA" id="ARBA00023180"/>
    </source>
</evidence>
<organism evidence="23">
    <name type="scientific">Dermatophagoides farinae</name>
    <name type="common">American house dust mite</name>
    <dbReference type="NCBI Taxonomy" id="6954"/>
    <lineage>
        <taxon>Eukaryota</taxon>
        <taxon>Metazoa</taxon>
        <taxon>Ecdysozoa</taxon>
        <taxon>Arthropoda</taxon>
        <taxon>Chelicerata</taxon>
        <taxon>Arachnida</taxon>
        <taxon>Acari</taxon>
        <taxon>Acariformes</taxon>
        <taxon>Sarcoptiformes</taxon>
        <taxon>Astigmata</taxon>
        <taxon>Psoroptidia</taxon>
        <taxon>Analgoidea</taxon>
        <taxon>Pyroglyphidae</taxon>
        <taxon>Dermatophagoidinae</taxon>
        <taxon>Dermatophagoides</taxon>
    </lineage>
</organism>
<evidence type="ECO:0000256" key="3">
    <source>
        <dbReference type="ARBA" id="ARBA00022475"/>
    </source>
</evidence>
<dbReference type="Proteomes" id="UP000828236">
    <property type="component" value="Unassembled WGS sequence"/>
</dbReference>
<comment type="caution">
    <text evidence="23">The sequence shown here is derived from an EMBL/GenBank/DDBJ whole genome shotgun (WGS) entry which is preliminary data.</text>
</comment>
<keyword evidence="4 20" id="KW-0812">Transmembrane</keyword>
<dbReference type="InterPro" id="IPR006202">
    <property type="entry name" value="Neur_chan_lig-bd"/>
</dbReference>
<evidence type="ECO:0000256" key="8">
    <source>
        <dbReference type="ARBA" id="ARBA00023065"/>
    </source>
</evidence>
<keyword evidence="19" id="KW-1015">Disulfide bond</keyword>
<keyword evidence="9 20" id="KW-0472">Membrane</keyword>
<keyword evidence="13" id="KW-1071">Ligand-gated ion channel</keyword>
<evidence type="ECO:0000256" key="1">
    <source>
        <dbReference type="ARBA" id="ARBA00008685"/>
    </source>
</evidence>
<dbReference type="GO" id="GO:0004970">
    <property type="term" value="F:glutamate-gated receptor activity"/>
    <property type="evidence" value="ECO:0007669"/>
    <property type="project" value="UniProtKB-ARBA"/>
</dbReference>
<feature type="disulfide bond" evidence="19">
    <location>
        <begin position="770"/>
        <end position="826"/>
    </location>
</feature>
<proteinExistence type="inferred from homology"/>
<dbReference type="InterPro" id="IPR001508">
    <property type="entry name" value="Iono_Glu_rcpt_met"/>
</dbReference>
<dbReference type="InterPro" id="IPR015683">
    <property type="entry name" value="Ionotropic_Glu_rcpt"/>
</dbReference>
<dbReference type="Gene3D" id="3.40.190.10">
    <property type="entry name" value="Periplasmic binding protein-like II"/>
    <property type="match status" value="2"/>
</dbReference>
<evidence type="ECO:0000256" key="16">
    <source>
        <dbReference type="ARBA" id="ARBA00072754"/>
    </source>
</evidence>
<evidence type="ECO:0000256" key="12">
    <source>
        <dbReference type="ARBA" id="ARBA00023257"/>
    </source>
</evidence>
<dbReference type="CDD" id="cd06382">
    <property type="entry name" value="PBP1_iGluR_Kainate"/>
    <property type="match status" value="1"/>
</dbReference>
<dbReference type="EMBL" id="SDOV01000001">
    <property type="protein sequence ID" value="KAH7645138.1"/>
    <property type="molecule type" value="Genomic_DNA"/>
</dbReference>
<dbReference type="Pfam" id="PF10613">
    <property type="entry name" value="Lig_chan-Glu_bd"/>
    <property type="match status" value="1"/>
</dbReference>
<feature type="transmembrane region" description="Helical" evidence="20">
    <location>
        <begin position="845"/>
        <end position="865"/>
    </location>
</feature>
<evidence type="ECO:0000256" key="10">
    <source>
        <dbReference type="ARBA" id="ARBA00023170"/>
    </source>
</evidence>
<reference evidence="23" key="1">
    <citation type="submission" date="2020-06" db="EMBL/GenBank/DDBJ databases">
        <authorList>
            <person name="Ji K."/>
            <person name="Li J."/>
        </authorList>
    </citation>
    <scope>NUCLEOTIDE SEQUENCE</scope>
    <source>
        <strain evidence="23">JKM2019</strain>
        <tissue evidence="23">Whole body</tissue>
    </source>
</reference>
<reference evidence="23" key="2">
    <citation type="journal article" date="2021" name="World Allergy Organ. J.">
        <title>Chromosome-level assembly of Dermatophagoides farinae genome and transcriptome reveals two novel allergens Der f 37 and Der f 39.</title>
        <authorList>
            <person name="Chen J."/>
            <person name="Cai Z."/>
            <person name="Fan D."/>
            <person name="Hu J."/>
            <person name="Hou Y."/>
            <person name="He Y."/>
            <person name="Zhang Z."/>
            <person name="Zhao Z."/>
            <person name="Gao P."/>
            <person name="Hu W."/>
            <person name="Sun J."/>
            <person name="Li J."/>
            <person name="Ji K."/>
        </authorList>
    </citation>
    <scope>NUCLEOTIDE SEQUENCE</scope>
    <source>
        <strain evidence="23">JKM2019</strain>
    </source>
</reference>
<evidence type="ECO:0000256" key="2">
    <source>
        <dbReference type="ARBA" id="ARBA00022448"/>
    </source>
</evidence>
<feature type="binding site" evidence="17">
    <location>
        <position position="536"/>
    </location>
    <ligand>
        <name>L-glutamate</name>
        <dbReference type="ChEBI" id="CHEBI:29985"/>
    </ligand>
</feature>
<keyword evidence="7" id="KW-0770">Synapse</keyword>
<dbReference type="GO" id="GO:0045211">
    <property type="term" value="C:postsynaptic membrane"/>
    <property type="evidence" value="ECO:0007669"/>
    <property type="project" value="UniProtKB-SubCell"/>
</dbReference>
<sequence length="1152" mass="132827">MTIAAANAIFQSQSSSVTAAITNPNRQSLSSLLGHINENDEYEAEIAFRYAVKRINKDRNILPNTTLIYDIEYISRDDSFHAAKKACKLIHDGAVAIFGPSDDRIGVHVQSVCDTLDIPHLETRKHNLNIGKEFSINLHPGAFSVAQSIRVLITFLNWTRIAVIYEDDINLIGLQELTTLPLAKNVQFFFRKTQQDSFRETLMDLRDREIYTMVVDIPHEHLPSFFTAILQIQMNENRYHYHFTTFDLEIFDLEDFMYNEVNITAYRIVDYSNPMIRSMLKEMSKYHPDIARQLLHQNHLIKASSAMMFDSVYAFARGLNQFFKSVHNLAELHSAATLTATMNQSNRQSASSSSSITMLNSFASCSNETAWNNGLTLYNYIDSLSFHGMTGPVMFKEGIRHNMRMELLKLRNFRLEKVGEFFYSNSLLNITNMDAFLTSKQRNVTLRVTTVKMEPYIRRMRSSNKSFELKPLQMETIRYEGYCIDLLSAIAKNLGFTYELYEVEDGRFGALDEQTGEWHGLVRELIDKRADLAIGPLTISYARENVIDFTKPYMNLGIGILFKMPTHAPTRLFSFMSPLAVDIWLYVVAAYVLVSSTLFIVARFSPYEWINPHPCIPDSESIKINQFNLADSFWFTVVTLMKQGCDMNPKSMSTRIIGAIWWFFTLILISSYTANLAAFLTVERITTPIESVEDLAHQSKIRYGTLRNSSTMSFFRDSKFPIYQKMWQFMEKHPENFAASYEEGRKRVLMGDYAFLMESTMIDYMVQRDCNLVQIGGLLDSKGYGIATQMGSEWKDKISLSILGLQENGELQMIYDKWWKSPGLTCTDELKNKDGKANPLGLGNIGGVFVVLLLGLVAAMISAFLEFMTQRSRQLISAIRNKIFNGYDPMAHPVINHTHPISVRMKMRLLHFGLDSRQSLLNFHSYFRIEWSDPYLKWNKSEFRGIKRINVHMDDVFTPDLILYNSIQPTNMMKKFNHTELIITYDGTIFWSPLLRMQSFCKLDLYNWPYDQQSCSLIFISWSYPADALALYISTKSINLRDLWPNNEWKIINSTCDTIIVSDIPGRPNMFFPGVQYKIFMQRRQTPYSYLINIPIICTVILNVISLSLVNPKRKIRFHLNQLSFFIILFISFYPSYILGPAMFGTTQLPAM</sequence>
<feature type="binding site" evidence="17">
    <location>
        <position position="543"/>
    </location>
    <ligand>
        <name>L-glutamate</name>
        <dbReference type="ChEBI" id="CHEBI:29985"/>
    </ligand>
</feature>
<keyword evidence="3" id="KW-1003">Cell membrane</keyword>
<keyword evidence="11" id="KW-0325">Glycoprotein</keyword>
<dbReference type="GO" id="GO:0008328">
    <property type="term" value="C:ionotropic glutamate receptor complex"/>
    <property type="evidence" value="ECO:0007669"/>
    <property type="project" value="UniProtKB-ARBA"/>
</dbReference>